<dbReference type="InterPro" id="IPR045337">
    <property type="entry name" value="MmgE_PrpD_C"/>
</dbReference>
<accession>A0ABX1W8W8</accession>
<dbReference type="Pfam" id="PF03972">
    <property type="entry name" value="MmgE_PrpD_N"/>
    <property type="match status" value="1"/>
</dbReference>
<dbReference type="Pfam" id="PF19305">
    <property type="entry name" value="MmgE_PrpD_C"/>
    <property type="match status" value="1"/>
</dbReference>
<dbReference type="Gene3D" id="3.30.1330.120">
    <property type="entry name" value="2-methylcitrate dehydratase PrpD"/>
    <property type="match status" value="1"/>
</dbReference>
<dbReference type="PANTHER" id="PTHR16943:SF8">
    <property type="entry name" value="2-METHYLCITRATE DEHYDRATASE"/>
    <property type="match status" value="1"/>
</dbReference>
<dbReference type="InterPro" id="IPR042188">
    <property type="entry name" value="MmgE/PrpD_sf_2"/>
</dbReference>
<feature type="domain" description="MmgE/PrpD N-terminal" evidence="2">
    <location>
        <begin position="8"/>
        <end position="239"/>
    </location>
</feature>
<dbReference type="RefSeq" id="WP_171362946.1">
    <property type="nucleotide sequence ID" value="NZ_WVQY01000001.1"/>
</dbReference>
<evidence type="ECO:0000259" key="3">
    <source>
        <dbReference type="Pfam" id="PF19305"/>
    </source>
</evidence>
<dbReference type="InterPro" id="IPR045336">
    <property type="entry name" value="MmgE_PrpD_N"/>
</dbReference>
<comment type="similarity">
    <text evidence="1">Belongs to the PrpD family.</text>
</comment>
<dbReference type="InterPro" id="IPR042183">
    <property type="entry name" value="MmgE/PrpD_sf_1"/>
</dbReference>
<dbReference type="Gene3D" id="1.10.4100.10">
    <property type="entry name" value="2-methylcitrate dehydratase PrpD"/>
    <property type="match status" value="1"/>
</dbReference>
<dbReference type="Proteomes" id="UP000599383">
    <property type="component" value="Unassembled WGS sequence"/>
</dbReference>
<keyword evidence="5" id="KW-1185">Reference proteome</keyword>
<dbReference type="PANTHER" id="PTHR16943">
    <property type="entry name" value="2-METHYLCITRATE DEHYDRATASE-RELATED"/>
    <property type="match status" value="1"/>
</dbReference>
<name>A0ABX1W8W8_9RHOB</name>
<evidence type="ECO:0000313" key="5">
    <source>
        <dbReference type="Proteomes" id="UP000599383"/>
    </source>
</evidence>
<dbReference type="InterPro" id="IPR005656">
    <property type="entry name" value="MmgE_PrpD"/>
</dbReference>
<dbReference type="InterPro" id="IPR036148">
    <property type="entry name" value="MmgE/PrpD_sf"/>
</dbReference>
<dbReference type="EMBL" id="WVQY01000001">
    <property type="protein sequence ID" value="NOD29717.1"/>
    <property type="molecule type" value="Genomic_DNA"/>
</dbReference>
<proteinExistence type="inferred from homology"/>
<comment type="caution">
    <text evidence="4">The sequence shown here is derived from an EMBL/GenBank/DDBJ whole genome shotgun (WGS) entry which is preliminary data.</text>
</comment>
<evidence type="ECO:0000259" key="2">
    <source>
        <dbReference type="Pfam" id="PF03972"/>
    </source>
</evidence>
<feature type="domain" description="MmgE/PrpD C-terminal" evidence="3">
    <location>
        <begin position="262"/>
        <end position="364"/>
    </location>
</feature>
<evidence type="ECO:0000256" key="1">
    <source>
        <dbReference type="ARBA" id="ARBA00006174"/>
    </source>
</evidence>
<dbReference type="SUPFAM" id="SSF103378">
    <property type="entry name" value="2-methylcitrate dehydratase PrpD"/>
    <property type="match status" value="1"/>
</dbReference>
<gene>
    <name evidence="4" type="ORF">GS617_05505</name>
</gene>
<sequence>MTDFSAALATFAAGSVSTTAQARIVTSLSVLDWMAVGRAGASEPVSCIVRDMVLAEGGNAQAHLFGGGAAPLRGAALVNGTISHALDYDDTHFAHIGHPSVAILPAALAVAEWDDRILVDLLEAALVGMETSIRVGLWLGRGHYQAGFHQTATSGAFGAAVAVGRLLGFDKVQMRSVLGLTATRAAGLKAQFGTMGKPYNAGLAASAGVEAAVLVQRGFQPNADALEGTYGFGATHQGAADQSALDGLGDEWLFETVSHKFHACCHGLHAALEAARALDIAEPEVAEIKIKTHPRWMSVCNQLSPTTGLGAKFSYRTVIAMQALGYDTALPGSYTDKVCADPRITSLQDRITVEADENLSETQAHLALLRRDGIRRETTHDLMTPMSLSDREDRVRAKASKLIGTDEADAIWSMLRTGGRARDLAERMAG</sequence>
<reference evidence="4 5" key="1">
    <citation type="submission" date="2019-12" db="EMBL/GenBank/DDBJ databases">
        <title>Ruegeria JWLKs population differentiation of coral mucus and skeleton niches.</title>
        <authorList>
            <person name="Luo D."/>
        </authorList>
    </citation>
    <scope>NUCLEOTIDE SEQUENCE [LARGE SCALE GENOMIC DNA]</scope>
    <source>
        <strain evidence="4 5">HKCCD6238</strain>
    </source>
</reference>
<protein>
    <submittedName>
        <fullName evidence="4">MmgE/PrpD family protein</fullName>
    </submittedName>
</protein>
<evidence type="ECO:0000313" key="4">
    <source>
        <dbReference type="EMBL" id="NOD29717.1"/>
    </source>
</evidence>
<organism evidence="4 5">
    <name type="scientific">Ruegeria atlantica</name>
    <dbReference type="NCBI Taxonomy" id="81569"/>
    <lineage>
        <taxon>Bacteria</taxon>
        <taxon>Pseudomonadati</taxon>
        <taxon>Pseudomonadota</taxon>
        <taxon>Alphaproteobacteria</taxon>
        <taxon>Rhodobacterales</taxon>
        <taxon>Roseobacteraceae</taxon>
        <taxon>Ruegeria</taxon>
    </lineage>
</organism>